<keyword evidence="1" id="KW-0812">Transmembrane</keyword>
<evidence type="ECO:0000256" key="1">
    <source>
        <dbReference type="SAM" id="Phobius"/>
    </source>
</evidence>
<dbReference type="InParanoid" id="A0A1Y2E669"/>
<evidence type="ECO:0000313" key="2">
    <source>
        <dbReference type="EMBL" id="ORY67041.1"/>
    </source>
</evidence>
<name>A0A1Y2E669_9PEZI</name>
<dbReference type="RefSeq" id="XP_040717665.1">
    <property type="nucleotide sequence ID" value="XM_040859728.1"/>
</dbReference>
<dbReference type="EMBL" id="MCFJ01000004">
    <property type="protein sequence ID" value="ORY67041.1"/>
    <property type="molecule type" value="Genomic_DNA"/>
</dbReference>
<keyword evidence="3" id="KW-1185">Reference proteome</keyword>
<reference evidence="2 3" key="1">
    <citation type="submission" date="2016-07" db="EMBL/GenBank/DDBJ databases">
        <title>Pervasive Adenine N6-methylation of Active Genes in Fungi.</title>
        <authorList>
            <consortium name="DOE Joint Genome Institute"/>
            <person name="Mondo S.J."/>
            <person name="Dannebaum R.O."/>
            <person name="Kuo R.C."/>
            <person name="Labutti K."/>
            <person name="Haridas S."/>
            <person name="Kuo A."/>
            <person name="Salamov A."/>
            <person name="Ahrendt S.R."/>
            <person name="Lipzen A."/>
            <person name="Sullivan W."/>
            <person name="Andreopoulos W.B."/>
            <person name="Clum A."/>
            <person name="Lindquist E."/>
            <person name="Daum C."/>
            <person name="Ramamoorthy G.K."/>
            <person name="Gryganskyi A."/>
            <person name="Culley D."/>
            <person name="Magnuson J.K."/>
            <person name="James T.Y."/>
            <person name="O'Malley M.A."/>
            <person name="Stajich J.E."/>
            <person name="Spatafora J.W."/>
            <person name="Visel A."/>
            <person name="Grigoriev I.V."/>
        </authorList>
    </citation>
    <scope>NUCLEOTIDE SEQUENCE [LARGE SCALE GENOMIC DNA]</scope>
    <source>
        <strain evidence="2 3">CBS 129021</strain>
    </source>
</reference>
<keyword evidence="1" id="KW-1133">Transmembrane helix</keyword>
<accession>A0A1Y2E669</accession>
<gene>
    <name evidence="2" type="ORF">BCR38DRAFT_425759</name>
</gene>
<dbReference type="Proteomes" id="UP000193689">
    <property type="component" value="Unassembled WGS sequence"/>
</dbReference>
<sequence length="112" mass="12098">MRYSHLAVGALRRLGPIVLMFPYSTLKLGSLDFIGLAIISPVAILGYVASRPAICVRATNQEQVSGKVSRTAARVAGWSIILPKPRIFSTCDRLGLCAGIWLWGAQIKCPTT</sequence>
<evidence type="ECO:0000313" key="3">
    <source>
        <dbReference type="Proteomes" id="UP000193689"/>
    </source>
</evidence>
<comment type="caution">
    <text evidence="2">The sequence shown here is derived from an EMBL/GenBank/DDBJ whole genome shotgun (WGS) entry which is preliminary data.</text>
</comment>
<dbReference type="GeneID" id="63775940"/>
<dbReference type="AlphaFoldDB" id="A0A1Y2E669"/>
<organism evidence="2 3">
    <name type="scientific">Pseudomassariella vexata</name>
    <dbReference type="NCBI Taxonomy" id="1141098"/>
    <lineage>
        <taxon>Eukaryota</taxon>
        <taxon>Fungi</taxon>
        <taxon>Dikarya</taxon>
        <taxon>Ascomycota</taxon>
        <taxon>Pezizomycotina</taxon>
        <taxon>Sordariomycetes</taxon>
        <taxon>Xylariomycetidae</taxon>
        <taxon>Amphisphaeriales</taxon>
        <taxon>Pseudomassariaceae</taxon>
        <taxon>Pseudomassariella</taxon>
    </lineage>
</organism>
<feature type="transmembrane region" description="Helical" evidence="1">
    <location>
        <begin position="28"/>
        <end position="49"/>
    </location>
</feature>
<proteinExistence type="predicted"/>
<keyword evidence="1" id="KW-0472">Membrane</keyword>
<protein>
    <submittedName>
        <fullName evidence="2">Uncharacterized protein</fullName>
    </submittedName>
</protein>